<feature type="transmembrane region" description="Helical" evidence="2">
    <location>
        <begin position="96"/>
        <end position="116"/>
    </location>
</feature>
<feature type="transmembrane region" description="Helical" evidence="2">
    <location>
        <begin position="214"/>
        <end position="231"/>
    </location>
</feature>
<dbReference type="Pfam" id="PF01757">
    <property type="entry name" value="Acyl_transf_3"/>
    <property type="match status" value="1"/>
</dbReference>
<protein>
    <submittedName>
        <fullName evidence="4">Membrane protein</fullName>
    </submittedName>
</protein>
<dbReference type="InterPro" id="IPR002656">
    <property type="entry name" value="Acyl_transf_3_dom"/>
</dbReference>
<keyword evidence="5" id="KW-1185">Reference proteome</keyword>
<evidence type="ECO:0000256" key="2">
    <source>
        <dbReference type="SAM" id="Phobius"/>
    </source>
</evidence>
<evidence type="ECO:0000313" key="4">
    <source>
        <dbReference type="EMBL" id="GGG43317.1"/>
    </source>
</evidence>
<name>A0A917GF74_9MICC</name>
<organism evidence="4 5">
    <name type="scientific">Kocuria dechangensis</name>
    <dbReference type="NCBI Taxonomy" id="1176249"/>
    <lineage>
        <taxon>Bacteria</taxon>
        <taxon>Bacillati</taxon>
        <taxon>Actinomycetota</taxon>
        <taxon>Actinomycetes</taxon>
        <taxon>Micrococcales</taxon>
        <taxon>Micrococcaceae</taxon>
        <taxon>Kocuria</taxon>
    </lineage>
</organism>
<keyword evidence="2" id="KW-0472">Membrane</keyword>
<feature type="domain" description="Acyltransferase 3" evidence="3">
    <location>
        <begin position="35"/>
        <end position="375"/>
    </location>
</feature>
<feature type="transmembrane region" description="Helical" evidence="2">
    <location>
        <begin position="162"/>
        <end position="179"/>
    </location>
</feature>
<feature type="transmembrane region" description="Helical" evidence="2">
    <location>
        <begin position="191"/>
        <end position="208"/>
    </location>
</feature>
<feature type="transmembrane region" description="Helical" evidence="2">
    <location>
        <begin position="355"/>
        <end position="376"/>
    </location>
</feature>
<reference evidence="4" key="1">
    <citation type="journal article" date="2014" name="Int. J. Syst. Evol. Microbiol.">
        <title>Complete genome sequence of Corynebacterium casei LMG S-19264T (=DSM 44701T), isolated from a smear-ripened cheese.</title>
        <authorList>
            <consortium name="US DOE Joint Genome Institute (JGI-PGF)"/>
            <person name="Walter F."/>
            <person name="Albersmeier A."/>
            <person name="Kalinowski J."/>
            <person name="Ruckert C."/>
        </authorList>
    </citation>
    <scope>NUCLEOTIDE SEQUENCE</scope>
    <source>
        <strain evidence="4">CGMCC 1.12187</strain>
    </source>
</reference>
<reference evidence="4" key="2">
    <citation type="submission" date="2020-09" db="EMBL/GenBank/DDBJ databases">
        <authorList>
            <person name="Sun Q."/>
            <person name="Zhou Y."/>
        </authorList>
    </citation>
    <scope>NUCLEOTIDE SEQUENCE</scope>
    <source>
        <strain evidence="4">CGMCC 1.12187</strain>
    </source>
</reference>
<feature type="transmembrane region" description="Helical" evidence="2">
    <location>
        <begin position="313"/>
        <end position="335"/>
    </location>
</feature>
<dbReference type="Proteomes" id="UP000638848">
    <property type="component" value="Unassembled WGS sequence"/>
</dbReference>
<evidence type="ECO:0000313" key="5">
    <source>
        <dbReference type="Proteomes" id="UP000638848"/>
    </source>
</evidence>
<dbReference type="AlphaFoldDB" id="A0A917GF74"/>
<sequence>MNQSAEIRAREGAGAPAERASPGAAAPVHVPGRDRYLDLLRALALVRVVVYHTFGGALLSLVFPAMGIMFALAGSLMARSLERPAGTVLRSRTRRLLLPLWVYSATVLALFVLSGWTPGEQGTGPWYRVLLWFVPLADPPYPESLGDGGAIDASWPVQAGEILWYLRAYLWFVLLSPLLRRMFRARPWPTLVAPLVLLLVLEAGIVPLSDAASATLTDIAVFGSCWLLGFAHHDGLLRSLPWWFVLTAAPFAMGLGLCWALTHPTEEGLDLNAIPIGQALWSFGFCALLLRISPSWQVLPRPLRFLDPVVTLLNNRAVTVYLWHNLLLVLTVPLLDPLYSVDLLWDTAPWLLEGLWLDFLLTWVLVAGVIVAVGWVEDIAAKRRPRLWPASSRSAAPGRQGG</sequence>
<feature type="transmembrane region" description="Helical" evidence="2">
    <location>
        <begin position="49"/>
        <end position="76"/>
    </location>
</feature>
<feature type="compositionally biased region" description="Low complexity" evidence="1">
    <location>
        <begin position="12"/>
        <end position="26"/>
    </location>
</feature>
<accession>A0A917GF74</accession>
<evidence type="ECO:0000259" key="3">
    <source>
        <dbReference type="Pfam" id="PF01757"/>
    </source>
</evidence>
<feature type="region of interest" description="Disordered" evidence="1">
    <location>
        <begin position="1"/>
        <end position="26"/>
    </location>
</feature>
<keyword evidence="2" id="KW-1133">Transmembrane helix</keyword>
<feature type="transmembrane region" description="Helical" evidence="2">
    <location>
        <begin position="274"/>
        <end position="292"/>
    </location>
</feature>
<keyword evidence="2" id="KW-0812">Transmembrane</keyword>
<evidence type="ECO:0000256" key="1">
    <source>
        <dbReference type="SAM" id="MobiDB-lite"/>
    </source>
</evidence>
<gene>
    <name evidence="4" type="ORF">GCM10011374_02120</name>
</gene>
<proteinExistence type="predicted"/>
<dbReference type="EMBL" id="BMEQ01000001">
    <property type="protein sequence ID" value="GGG43317.1"/>
    <property type="molecule type" value="Genomic_DNA"/>
</dbReference>
<feature type="transmembrane region" description="Helical" evidence="2">
    <location>
        <begin position="243"/>
        <end position="262"/>
    </location>
</feature>
<dbReference type="GO" id="GO:0016747">
    <property type="term" value="F:acyltransferase activity, transferring groups other than amino-acyl groups"/>
    <property type="evidence" value="ECO:0007669"/>
    <property type="project" value="InterPro"/>
</dbReference>
<comment type="caution">
    <text evidence="4">The sequence shown here is derived from an EMBL/GenBank/DDBJ whole genome shotgun (WGS) entry which is preliminary data.</text>
</comment>
<dbReference type="RefSeq" id="WP_188533975.1">
    <property type="nucleotide sequence ID" value="NZ_BMEQ01000001.1"/>
</dbReference>